<dbReference type="SMART" id="SM00671">
    <property type="entry name" value="SEL1"/>
    <property type="match status" value="2"/>
</dbReference>
<dbReference type="InterPro" id="IPR011990">
    <property type="entry name" value="TPR-like_helical_dom_sf"/>
</dbReference>
<evidence type="ECO:0000313" key="5">
    <source>
        <dbReference type="Proteomes" id="UP000318413"/>
    </source>
</evidence>
<dbReference type="SUPFAM" id="SSF81901">
    <property type="entry name" value="HCP-like"/>
    <property type="match status" value="1"/>
</dbReference>
<dbReference type="InterPro" id="IPR007730">
    <property type="entry name" value="SPOR-like_dom"/>
</dbReference>
<dbReference type="RefSeq" id="WP_140870174.1">
    <property type="nucleotide sequence ID" value="NZ_RCZK01000005.1"/>
</dbReference>
<evidence type="ECO:0000313" key="4">
    <source>
        <dbReference type="EMBL" id="TPG12830.1"/>
    </source>
</evidence>
<dbReference type="Proteomes" id="UP000318413">
    <property type="component" value="Unassembled WGS sequence"/>
</dbReference>
<evidence type="ECO:0000256" key="2">
    <source>
        <dbReference type="SAM" id="SignalP"/>
    </source>
</evidence>
<dbReference type="Gene3D" id="3.30.70.1070">
    <property type="entry name" value="Sporulation related repeat"/>
    <property type="match status" value="1"/>
</dbReference>
<dbReference type="AlphaFoldDB" id="A0A502CJR9"/>
<dbReference type="OrthoDB" id="112232at2"/>
<feature type="domain" description="SPOR" evidence="3">
    <location>
        <begin position="247"/>
        <end position="320"/>
    </location>
</feature>
<dbReference type="EMBL" id="RCZK01000005">
    <property type="protein sequence ID" value="TPG12830.1"/>
    <property type="molecule type" value="Genomic_DNA"/>
</dbReference>
<keyword evidence="2" id="KW-0732">Signal</keyword>
<sequence length="320" mass="33922">MRNLFRLATVVAVLVAAPAAAQNVKTGVDAWTRGDYRAAVDQWRGPALAGDADAQYNLGQAYKLGRGVPVDPGLAESWFRKAALQGHLQAEDNYGLALFTAGKKADAVPWLDKSIARGEPRAQLVLGTMLFNGDGVPRDYPRAYALMTRASQQGMTSASETLAQMDQYISAQDRQQGIAMAQQMAAQAKPLIVSPPTRDSAAKTPHAVATTPLPPSRPARVPAPERLPRTSGPAVVRAPTPEPTPPARTRGSWRVQLGAFSSQGNAETRWSQVGGKLRGAQPYYVRAGKIVRLQAGGFASKAEAQRACSASGVSCVVVAP</sequence>
<comment type="caution">
    <text evidence="4">The sequence shown here is derived from an EMBL/GenBank/DDBJ whole genome shotgun (WGS) entry which is preliminary data.</text>
</comment>
<feature type="region of interest" description="Disordered" evidence="1">
    <location>
        <begin position="195"/>
        <end position="250"/>
    </location>
</feature>
<dbReference type="Pfam" id="PF05036">
    <property type="entry name" value="SPOR"/>
    <property type="match status" value="1"/>
</dbReference>
<dbReference type="InterPro" id="IPR052748">
    <property type="entry name" value="ISR_Activator"/>
</dbReference>
<feature type="chain" id="PRO_5021410022" evidence="2">
    <location>
        <begin position="22"/>
        <end position="320"/>
    </location>
</feature>
<accession>A0A502CJR9</accession>
<protein>
    <submittedName>
        <fullName evidence="4">Sporulation protein</fullName>
    </submittedName>
</protein>
<keyword evidence="5" id="KW-1185">Reference proteome</keyword>
<dbReference type="Pfam" id="PF08238">
    <property type="entry name" value="Sel1"/>
    <property type="match status" value="2"/>
</dbReference>
<dbReference type="InterPro" id="IPR006597">
    <property type="entry name" value="Sel1-like"/>
</dbReference>
<proteinExistence type="predicted"/>
<feature type="signal peptide" evidence="2">
    <location>
        <begin position="1"/>
        <end position="21"/>
    </location>
</feature>
<dbReference type="GO" id="GO:0042834">
    <property type="term" value="F:peptidoglycan binding"/>
    <property type="evidence" value="ECO:0007669"/>
    <property type="project" value="InterPro"/>
</dbReference>
<dbReference type="PROSITE" id="PS51724">
    <property type="entry name" value="SPOR"/>
    <property type="match status" value="1"/>
</dbReference>
<dbReference type="PANTHER" id="PTHR45011">
    <property type="entry name" value="DAP3-BINDING CELL DEATH ENHANCER 1"/>
    <property type="match status" value="1"/>
</dbReference>
<reference evidence="4 5" key="1">
    <citation type="journal article" date="2019" name="Environ. Microbiol.">
        <title>Species interactions and distinct microbial communities in high Arctic permafrost affected cryosols are associated with the CH4 and CO2 gas fluxes.</title>
        <authorList>
            <person name="Altshuler I."/>
            <person name="Hamel J."/>
            <person name="Turney S."/>
            <person name="Magnuson E."/>
            <person name="Levesque R."/>
            <person name="Greer C."/>
            <person name="Whyte L.G."/>
        </authorList>
    </citation>
    <scope>NUCLEOTIDE SEQUENCE [LARGE SCALE GENOMIC DNA]</scope>
    <source>
        <strain evidence="4 5">S5.1</strain>
    </source>
</reference>
<dbReference type="SUPFAM" id="SSF110997">
    <property type="entry name" value="Sporulation related repeat"/>
    <property type="match status" value="1"/>
</dbReference>
<evidence type="ECO:0000259" key="3">
    <source>
        <dbReference type="PROSITE" id="PS51724"/>
    </source>
</evidence>
<gene>
    <name evidence="4" type="ORF">EAH84_07610</name>
</gene>
<evidence type="ECO:0000256" key="1">
    <source>
        <dbReference type="SAM" id="MobiDB-lite"/>
    </source>
</evidence>
<dbReference type="InterPro" id="IPR036680">
    <property type="entry name" value="SPOR-like_sf"/>
</dbReference>
<dbReference type="Gene3D" id="1.25.40.10">
    <property type="entry name" value="Tetratricopeptide repeat domain"/>
    <property type="match status" value="1"/>
</dbReference>
<dbReference type="PANTHER" id="PTHR45011:SF1">
    <property type="entry name" value="DAP3-BINDING CELL DEATH ENHANCER 1"/>
    <property type="match status" value="1"/>
</dbReference>
<name>A0A502CJR9_9SPHN</name>
<organism evidence="4 5">
    <name type="scientific">Sphingomonas oligophenolica</name>
    <dbReference type="NCBI Taxonomy" id="301154"/>
    <lineage>
        <taxon>Bacteria</taxon>
        <taxon>Pseudomonadati</taxon>
        <taxon>Pseudomonadota</taxon>
        <taxon>Alphaproteobacteria</taxon>
        <taxon>Sphingomonadales</taxon>
        <taxon>Sphingomonadaceae</taxon>
        <taxon>Sphingomonas</taxon>
    </lineage>
</organism>